<dbReference type="Pfam" id="PF07811">
    <property type="entry name" value="TadE"/>
    <property type="match status" value="1"/>
</dbReference>
<keyword evidence="1" id="KW-0472">Membrane</keyword>
<evidence type="ECO:0000259" key="2">
    <source>
        <dbReference type="Pfam" id="PF07811"/>
    </source>
</evidence>
<dbReference type="EMBL" id="JAODNV010000005">
    <property type="protein sequence ID" value="MCT8989481.1"/>
    <property type="molecule type" value="Genomic_DNA"/>
</dbReference>
<comment type="caution">
    <text evidence="3">The sequence shown here is derived from an EMBL/GenBank/DDBJ whole genome shotgun (WGS) entry which is preliminary data.</text>
</comment>
<sequence length="144" mass="15673">MLTVARTSHGFLRSRNGAAAVEFALVAPIFILLFMGMIAYGIYFGAMHSLQQLAADAARISIAGLDVGERERLVTRFLDTHTNGYVFLDRDKLQIEIGDSADGTQFTVTLSYDAGDLPIWGLLDRLPLPGEIISRSSTIRIGGI</sequence>
<keyword evidence="4" id="KW-1185">Reference proteome</keyword>
<protein>
    <submittedName>
        <fullName evidence="3">Pilus assembly protein</fullName>
    </submittedName>
</protein>
<evidence type="ECO:0000313" key="4">
    <source>
        <dbReference type="Proteomes" id="UP001149009"/>
    </source>
</evidence>
<feature type="transmembrane region" description="Helical" evidence="1">
    <location>
        <begin position="20"/>
        <end position="43"/>
    </location>
</feature>
<keyword evidence="1" id="KW-0812">Transmembrane</keyword>
<dbReference type="RefSeq" id="WP_261514257.1">
    <property type="nucleotide sequence ID" value="NZ_JAODNV010000005.1"/>
</dbReference>
<accession>A0A9X3B8W6</accession>
<reference evidence="3" key="1">
    <citation type="submission" date="2022-08" db="EMBL/GenBank/DDBJ databases">
        <title>Chelativorans sichuanense sp. nov., a paraffin oil-degrading bacterium isolated from a mixture of oil-based drill cuttings and paddy soil.</title>
        <authorList>
            <person name="Yu J."/>
            <person name="Liu H."/>
            <person name="Chen Q."/>
        </authorList>
    </citation>
    <scope>NUCLEOTIDE SEQUENCE</scope>
    <source>
        <strain evidence="3">SCAU 2101</strain>
    </source>
</reference>
<feature type="domain" description="TadE-like" evidence="2">
    <location>
        <begin position="17"/>
        <end position="59"/>
    </location>
</feature>
<dbReference type="AlphaFoldDB" id="A0A9X3B8W6"/>
<organism evidence="3 4">
    <name type="scientific">Chelativorans petroleitrophicus</name>
    <dbReference type="NCBI Taxonomy" id="2975484"/>
    <lineage>
        <taxon>Bacteria</taxon>
        <taxon>Pseudomonadati</taxon>
        <taxon>Pseudomonadota</taxon>
        <taxon>Alphaproteobacteria</taxon>
        <taxon>Hyphomicrobiales</taxon>
        <taxon>Phyllobacteriaceae</taxon>
        <taxon>Chelativorans</taxon>
    </lineage>
</organism>
<gene>
    <name evidence="3" type="ORF">NYR54_04095</name>
</gene>
<evidence type="ECO:0000313" key="3">
    <source>
        <dbReference type="EMBL" id="MCT8989481.1"/>
    </source>
</evidence>
<keyword evidence="1" id="KW-1133">Transmembrane helix</keyword>
<evidence type="ECO:0000256" key="1">
    <source>
        <dbReference type="SAM" id="Phobius"/>
    </source>
</evidence>
<name>A0A9X3B8W6_9HYPH</name>
<dbReference type="Proteomes" id="UP001149009">
    <property type="component" value="Unassembled WGS sequence"/>
</dbReference>
<dbReference type="InterPro" id="IPR012495">
    <property type="entry name" value="TadE-like_dom"/>
</dbReference>
<proteinExistence type="predicted"/>